<comment type="caution">
    <text evidence="4">The sequence shown here is derived from an EMBL/GenBank/DDBJ whole genome shotgun (WGS) entry which is preliminary data.</text>
</comment>
<dbReference type="EMBL" id="JAVDXT010000005">
    <property type="protein sequence ID" value="MDR7379546.1"/>
    <property type="molecule type" value="Genomic_DNA"/>
</dbReference>
<proteinExistence type="inferred from homology"/>
<evidence type="ECO:0000256" key="1">
    <source>
        <dbReference type="ARBA" id="ARBA00005125"/>
    </source>
</evidence>
<dbReference type="PANTHER" id="PTHR43000">
    <property type="entry name" value="DTDP-D-GLUCOSE 4,6-DEHYDRATASE-RELATED"/>
    <property type="match status" value="1"/>
</dbReference>
<evidence type="ECO:0000256" key="2">
    <source>
        <dbReference type="ARBA" id="ARBA00007637"/>
    </source>
</evidence>
<evidence type="ECO:0000259" key="3">
    <source>
        <dbReference type="Pfam" id="PF01370"/>
    </source>
</evidence>
<comment type="similarity">
    <text evidence="2">Belongs to the NAD(P)-dependent epimerase/dehydratase family.</text>
</comment>
<dbReference type="SUPFAM" id="SSF51735">
    <property type="entry name" value="NAD(P)-binding Rossmann-fold domains"/>
    <property type="match status" value="1"/>
</dbReference>
<dbReference type="Proteomes" id="UP001180487">
    <property type="component" value="Unassembled WGS sequence"/>
</dbReference>
<keyword evidence="5" id="KW-1185">Reference proteome</keyword>
<name>A0ABU2CDX2_9BURK</name>
<dbReference type="RefSeq" id="WP_310376282.1">
    <property type="nucleotide sequence ID" value="NZ_JAVDXT010000005.1"/>
</dbReference>
<sequence length="294" mass="31151">MKVLLTGASGYLGRYVLASLRAQGCEVVVLGRSLPAGFEDVPLVHCDLLDGANLATAVQQAGASHLLHLAWTTEYGVYWASPLNFRWVDATLRLLQAFCDAGGRHVAIAGTCAEYDWAAGYLREDATPYAPATLYGVAKDATRRMAAALCAARGVSLAWGHIFFPFGPGEATQRMLPSLLRVFRGQAEPFGVNLAAYRGMLYVPDAANALATLLLQGCKGNFNICSGQPALIGDVVQTLARLCNADPAPVLALATARPGDPPMLVGENTRLLATGWRPAFTLEQGLAALVHSTP</sequence>
<reference evidence="4 5" key="1">
    <citation type="submission" date="2023-07" db="EMBL/GenBank/DDBJ databases">
        <title>Sorghum-associated microbial communities from plants grown in Nebraska, USA.</title>
        <authorList>
            <person name="Schachtman D."/>
        </authorList>
    </citation>
    <scope>NUCLEOTIDE SEQUENCE [LARGE SCALE GENOMIC DNA]</scope>
    <source>
        <strain evidence="4 5">BE313</strain>
    </source>
</reference>
<organism evidence="4 5">
    <name type="scientific">Rhodoferax ferrireducens</name>
    <dbReference type="NCBI Taxonomy" id="192843"/>
    <lineage>
        <taxon>Bacteria</taxon>
        <taxon>Pseudomonadati</taxon>
        <taxon>Pseudomonadota</taxon>
        <taxon>Betaproteobacteria</taxon>
        <taxon>Burkholderiales</taxon>
        <taxon>Comamonadaceae</taxon>
        <taxon>Rhodoferax</taxon>
    </lineage>
</organism>
<dbReference type="Gene3D" id="3.40.50.720">
    <property type="entry name" value="NAD(P)-binding Rossmann-like Domain"/>
    <property type="match status" value="1"/>
</dbReference>
<feature type="domain" description="NAD-dependent epimerase/dehydratase" evidence="3">
    <location>
        <begin position="3"/>
        <end position="225"/>
    </location>
</feature>
<protein>
    <submittedName>
        <fullName evidence="4">Nucleoside-diphosphate-sugar epimerase</fullName>
    </submittedName>
</protein>
<gene>
    <name evidence="4" type="ORF">J2X19_004242</name>
</gene>
<dbReference type="InterPro" id="IPR036291">
    <property type="entry name" value="NAD(P)-bd_dom_sf"/>
</dbReference>
<dbReference type="Pfam" id="PF01370">
    <property type="entry name" value="Epimerase"/>
    <property type="match status" value="1"/>
</dbReference>
<comment type="pathway">
    <text evidence="1">Bacterial outer membrane biogenesis; LPS O-antigen biosynthesis.</text>
</comment>
<evidence type="ECO:0000313" key="5">
    <source>
        <dbReference type="Proteomes" id="UP001180487"/>
    </source>
</evidence>
<evidence type="ECO:0000313" key="4">
    <source>
        <dbReference type="EMBL" id="MDR7379546.1"/>
    </source>
</evidence>
<dbReference type="InterPro" id="IPR001509">
    <property type="entry name" value="Epimerase_deHydtase"/>
</dbReference>
<accession>A0ABU2CDX2</accession>